<proteinExistence type="predicted"/>
<dbReference type="Proteomes" id="UP000176998">
    <property type="component" value="Unassembled WGS sequence"/>
</dbReference>
<dbReference type="RefSeq" id="XP_022480642.1">
    <property type="nucleotide sequence ID" value="XM_022612881.1"/>
</dbReference>
<organism evidence="2 3">
    <name type="scientific">Colletotrichum orchidophilum</name>
    <dbReference type="NCBI Taxonomy" id="1209926"/>
    <lineage>
        <taxon>Eukaryota</taxon>
        <taxon>Fungi</taxon>
        <taxon>Dikarya</taxon>
        <taxon>Ascomycota</taxon>
        <taxon>Pezizomycotina</taxon>
        <taxon>Sordariomycetes</taxon>
        <taxon>Hypocreomycetidae</taxon>
        <taxon>Glomerellales</taxon>
        <taxon>Glomerellaceae</taxon>
        <taxon>Colletotrichum</taxon>
    </lineage>
</organism>
<evidence type="ECO:0000313" key="2">
    <source>
        <dbReference type="EMBL" id="OHF03506.1"/>
    </source>
</evidence>
<sequence>MLRYREPKVYSGGRHSFNLTDKLDIEHSDKERGGLATHVCLHYYYTHTHTTTRHPTASLYEANSVLLNLCNTPLYQVVPKQSLECWVDSTSVVACRAHGTDGNVYAPAAALCARRPDSSFPECPPEDRRHATSLTSPDVLDLVLQHTLLPLPCRHPALHTLPSTNSNRHATVKRLSLTVSPKLPKTLNTSTAFTSHSTPITNQSRSSFTAPLSSRLPSP</sequence>
<evidence type="ECO:0000313" key="3">
    <source>
        <dbReference type="Proteomes" id="UP000176998"/>
    </source>
</evidence>
<dbReference type="EMBL" id="MJBS01000006">
    <property type="protein sequence ID" value="OHF03506.1"/>
    <property type="molecule type" value="Genomic_DNA"/>
</dbReference>
<dbReference type="AlphaFoldDB" id="A0A1G4BQE7"/>
<evidence type="ECO:0000256" key="1">
    <source>
        <dbReference type="SAM" id="MobiDB-lite"/>
    </source>
</evidence>
<feature type="region of interest" description="Disordered" evidence="1">
    <location>
        <begin position="186"/>
        <end position="219"/>
    </location>
</feature>
<comment type="caution">
    <text evidence="2">The sequence shown here is derived from an EMBL/GenBank/DDBJ whole genome shotgun (WGS) entry which is preliminary data.</text>
</comment>
<name>A0A1G4BQE7_9PEZI</name>
<gene>
    <name evidence="2" type="ORF">CORC01_01225</name>
</gene>
<reference evidence="2 3" key="1">
    <citation type="submission" date="2016-09" db="EMBL/GenBank/DDBJ databases">
        <authorList>
            <person name="Capua I."/>
            <person name="De Benedictis P."/>
            <person name="Joannis T."/>
            <person name="Lombin L.H."/>
            <person name="Cattoli G."/>
        </authorList>
    </citation>
    <scope>NUCLEOTIDE SEQUENCE [LARGE SCALE GENOMIC DNA]</scope>
    <source>
        <strain evidence="2 3">IMI 309357</strain>
    </source>
</reference>
<protein>
    <submittedName>
        <fullName evidence="2">Uncharacterized protein</fullName>
    </submittedName>
</protein>
<accession>A0A1G4BQE7</accession>
<keyword evidence="3" id="KW-1185">Reference proteome</keyword>
<dbReference type="GeneID" id="34554391"/>